<feature type="transmembrane region" description="Helical" evidence="5">
    <location>
        <begin position="39"/>
        <end position="65"/>
    </location>
</feature>
<keyword evidence="3 5" id="KW-1133">Transmembrane helix</keyword>
<comment type="caution">
    <text evidence="7">The sequence shown here is derived from an EMBL/GenBank/DDBJ whole genome shotgun (WGS) entry which is preliminary data.</text>
</comment>
<accession>A0A941AN97</accession>
<keyword evidence="4 5" id="KW-0472">Membrane</keyword>
<feature type="transmembrane region" description="Helical" evidence="5">
    <location>
        <begin position="7"/>
        <end position="27"/>
    </location>
</feature>
<keyword evidence="8" id="KW-1185">Reference proteome</keyword>
<gene>
    <name evidence="7" type="ORF">J7W16_09655</name>
</gene>
<evidence type="ECO:0000256" key="4">
    <source>
        <dbReference type="ARBA" id="ARBA00023136"/>
    </source>
</evidence>
<reference evidence="7" key="1">
    <citation type="submission" date="2021-03" db="EMBL/GenBank/DDBJ databases">
        <title>Bacillus suaedae sp. nov., isolated from Suaeda aralocaspica.</title>
        <authorList>
            <person name="Lei R.F.R."/>
        </authorList>
    </citation>
    <scope>NUCLEOTIDE SEQUENCE</scope>
    <source>
        <strain evidence="7">YZJH907-2</strain>
    </source>
</reference>
<proteinExistence type="predicted"/>
<feature type="domain" description="Lipopolysaccharide assembly protein A" evidence="6">
    <location>
        <begin position="24"/>
        <end position="76"/>
    </location>
</feature>
<dbReference type="PANTHER" id="PTHR41335">
    <property type="entry name" value="MEMBRANE PROTEIN-RELATED"/>
    <property type="match status" value="1"/>
</dbReference>
<evidence type="ECO:0000256" key="1">
    <source>
        <dbReference type="ARBA" id="ARBA00022475"/>
    </source>
</evidence>
<dbReference type="RefSeq" id="WP_210597083.1">
    <property type="nucleotide sequence ID" value="NZ_JAGKSQ010000003.1"/>
</dbReference>
<evidence type="ECO:0000256" key="3">
    <source>
        <dbReference type="ARBA" id="ARBA00022989"/>
    </source>
</evidence>
<sequence>MRGQWGLILSLVAAIIIAIFAIINVEAVPVNYLFGVANWPLILVILGSVLMGAIIAGAIGMVRIYRLQSELRRLKSAQMSSNQVSVDEAFNSEIKEKDQE</sequence>
<evidence type="ECO:0000259" key="6">
    <source>
        <dbReference type="Pfam" id="PF06305"/>
    </source>
</evidence>
<dbReference type="Pfam" id="PF06305">
    <property type="entry name" value="LapA_dom"/>
    <property type="match status" value="1"/>
</dbReference>
<dbReference type="Proteomes" id="UP000678228">
    <property type="component" value="Unassembled WGS sequence"/>
</dbReference>
<dbReference type="PANTHER" id="PTHR41335:SF1">
    <property type="entry name" value="MEMBRANE PROTEIN"/>
    <property type="match status" value="1"/>
</dbReference>
<keyword evidence="1" id="KW-1003">Cell membrane</keyword>
<dbReference type="EMBL" id="JAGKSQ010000003">
    <property type="protein sequence ID" value="MBP3951400.1"/>
    <property type="molecule type" value="Genomic_DNA"/>
</dbReference>
<evidence type="ECO:0000313" key="7">
    <source>
        <dbReference type="EMBL" id="MBP3951400.1"/>
    </source>
</evidence>
<dbReference type="AlphaFoldDB" id="A0A941AN97"/>
<evidence type="ECO:0000256" key="5">
    <source>
        <dbReference type="SAM" id="Phobius"/>
    </source>
</evidence>
<dbReference type="InterPro" id="IPR010445">
    <property type="entry name" value="LapA_dom"/>
</dbReference>
<keyword evidence="2 5" id="KW-0812">Transmembrane</keyword>
<protein>
    <submittedName>
        <fullName evidence="7">DUF1049 domain-containing protein</fullName>
    </submittedName>
</protein>
<evidence type="ECO:0000256" key="2">
    <source>
        <dbReference type="ARBA" id="ARBA00022692"/>
    </source>
</evidence>
<dbReference type="GO" id="GO:0005886">
    <property type="term" value="C:plasma membrane"/>
    <property type="evidence" value="ECO:0007669"/>
    <property type="project" value="InterPro"/>
</dbReference>
<organism evidence="7 8">
    <name type="scientific">Halalkalibacter suaedae</name>
    <dbReference type="NCBI Taxonomy" id="2822140"/>
    <lineage>
        <taxon>Bacteria</taxon>
        <taxon>Bacillati</taxon>
        <taxon>Bacillota</taxon>
        <taxon>Bacilli</taxon>
        <taxon>Bacillales</taxon>
        <taxon>Bacillaceae</taxon>
        <taxon>Halalkalibacter</taxon>
    </lineage>
</organism>
<evidence type="ECO:0000313" key="8">
    <source>
        <dbReference type="Proteomes" id="UP000678228"/>
    </source>
</evidence>
<name>A0A941AN97_9BACI</name>